<proteinExistence type="predicted"/>
<sequence>LRDVDMRTIFEILTKSDVFLLEELSSQVVQYLHSDINRFIGKDMVTLVEFIIDHDIFKLKFESLFYDIVKDIKILVFDTNEMLNTETLEYLI</sequence>
<dbReference type="EMBL" id="CAJVQC010134222">
    <property type="protein sequence ID" value="CAG8842442.1"/>
    <property type="molecule type" value="Genomic_DNA"/>
</dbReference>
<protein>
    <submittedName>
        <fullName evidence="1">13471_t:CDS:1</fullName>
    </submittedName>
</protein>
<reference evidence="1" key="1">
    <citation type="submission" date="2021-06" db="EMBL/GenBank/DDBJ databases">
        <authorList>
            <person name="Kallberg Y."/>
            <person name="Tangrot J."/>
            <person name="Rosling A."/>
        </authorList>
    </citation>
    <scope>NUCLEOTIDE SEQUENCE</scope>
    <source>
        <strain evidence="1">MA461A</strain>
    </source>
</reference>
<name>A0ACA9SM44_9GLOM</name>
<feature type="non-terminal residue" evidence="1">
    <location>
        <position position="1"/>
    </location>
</feature>
<organism evidence="1 2">
    <name type="scientific">Racocetra persica</name>
    <dbReference type="NCBI Taxonomy" id="160502"/>
    <lineage>
        <taxon>Eukaryota</taxon>
        <taxon>Fungi</taxon>
        <taxon>Fungi incertae sedis</taxon>
        <taxon>Mucoromycota</taxon>
        <taxon>Glomeromycotina</taxon>
        <taxon>Glomeromycetes</taxon>
        <taxon>Diversisporales</taxon>
        <taxon>Gigasporaceae</taxon>
        <taxon>Racocetra</taxon>
    </lineage>
</organism>
<evidence type="ECO:0000313" key="2">
    <source>
        <dbReference type="Proteomes" id="UP000789920"/>
    </source>
</evidence>
<keyword evidence="2" id="KW-1185">Reference proteome</keyword>
<evidence type="ECO:0000313" key="1">
    <source>
        <dbReference type="EMBL" id="CAG8842442.1"/>
    </source>
</evidence>
<comment type="caution">
    <text evidence="1">The sequence shown here is derived from an EMBL/GenBank/DDBJ whole genome shotgun (WGS) entry which is preliminary data.</text>
</comment>
<dbReference type="Proteomes" id="UP000789920">
    <property type="component" value="Unassembled WGS sequence"/>
</dbReference>
<accession>A0ACA9SM44</accession>
<gene>
    <name evidence="1" type="ORF">RPERSI_LOCUS32323</name>
</gene>